<dbReference type="PANTHER" id="PTHR32114">
    <property type="entry name" value="ABC TRANSPORTER ABCH.3"/>
    <property type="match status" value="1"/>
</dbReference>
<reference evidence="3" key="1">
    <citation type="journal article" date="2019" name="Int. J. Syst. Evol. Microbiol.">
        <title>The Global Catalogue of Microorganisms (GCM) 10K type strain sequencing project: providing services to taxonomists for standard genome sequencing and annotation.</title>
        <authorList>
            <consortium name="The Broad Institute Genomics Platform"/>
            <consortium name="The Broad Institute Genome Sequencing Center for Infectious Disease"/>
            <person name="Wu L."/>
            <person name="Ma J."/>
        </authorList>
    </citation>
    <scope>NUCLEOTIDE SEQUENCE [LARGE SCALE GENOMIC DNA]</scope>
    <source>
        <strain evidence="3">NBRC 100033</strain>
    </source>
</reference>
<feature type="coiled-coil region" evidence="1">
    <location>
        <begin position="217"/>
        <end position="271"/>
    </location>
</feature>
<keyword evidence="3" id="KW-1185">Reference proteome</keyword>
<feature type="coiled-coil region" evidence="1">
    <location>
        <begin position="754"/>
        <end position="788"/>
    </location>
</feature>
<dbReference type="InterPro" id="IPR027417">
    <property type="entry name" value="P-loop_NTPase"/>
</dbReference>
<keyword evidence="1" id="KW-0175">Coiled coil</keyword>
<proteinExistence type="predicted"/>
<evidence type="ECO:0008006" key="4">
    <source>
        <dbReference type="Google" id="ProtNLM"/>
    </source>
</evidence>
<comment type="caution">
    <text evidence="2">The sequence shown here is derived from an EMBL/GenBank/DDBJ whole genome shotgun (WGS) entry which is preliminary data.</text>
</comment>
<dbReference type="SUPFAM" id="SSF52540">
    <property type="entry name" value="P-loop containing nucleoside triphosphate hydrolases"/>
    <property type="match status" value="1"/>
</dbReference>
<protein>
    <recommendedName>
        <fullName evidence="4">Exonuclease SbcC</fullName>
    </recommendedName>
</protein>
<evidence type="ECO:0000313" key="2">
    <source>
        <dbReference type="EMBL" id="GLR63563.1"/>
    </source>
</evidence>
<dbReference type="EMBL" id="BSOR01000016">
    <property type="protein sequence ID" value="GLR63563.1"/>
    <property type="molecule type" value="Genomic_DNA"/>
</dbReference>
<sequence>MKILSVRLKNINALKGEWKIDFTQEPFNVSSLFAITGPTGAGKTTLLDAICLALYHCTPRLKNISASTNELMTRHTADCLVEVEFAVKDKVYRAFWSQRRARNKADGALQNATCELAYATGEIITEKLSEKVKKVEDITGLNFQRFTQSMLLAQGGFAAFLEANNNDRAGLLEQLTGTEIYGQISIYVHEKQRDLGQKLTNLTSRAEGFQLLTAEELTAAKEERTQLEAQAKALKQQQKKLYEEHQWRKSLDEALANQQQAEEQQAKVETEKLAAKPAMQRLAQHQPAAQLQPVYNNLQASEQAVAQSQQNLNLALAEKGQCQNQLADYAWQSYQYAQQDLNALNDQLTTTRQEEKQLLAEVESNAQHGRLTEYLTNWQYQFELLNKYQQNLEQNKQQQQNFLSQFEAIQAEVKQLASLLEKEQAALRPLEETKQQEEQKLEQLLEGQSVASWQEALNQQHEQNKHYQWLESFYLALPSKKSALENLAKEQAGLAEAIQQQEKQRDELRLVYSQVKEQVDDKERLLKQEERIASLEVHRQQLQAEEACPLCGSKEHPAIAAYQALNVSVTAQELAAKKAELEKVTAEGQACSEKLAQLTGQQGSIKTQQTNLEQELETFYTNQATHLAALNLTSNLSAADFTAAYTSYQQNLIANQTRLTTVTQAQESLKTSEQQLANAQQTLAASQQKLIEKKHQLASQEQQQVSLQETINKQKDEQAAQQEALSQQLAELGYKLPDNPQTWLEARQKEAKAYQVNTAKLAELKLHLNQLEAQQSSAQENLANAQAYWQSLGLAEKTTCQPVADIKQALLESQKHLEAQKSLLAKLEGQTQSLTTRLEEAQAAHKAQTEDWQQALQISPFADQAAYLEALLPAAEAEQLQTQKQALDAALQEATTLLNATKQRIATLNQQPKTELALAELEVLVEEQDAKVTEHNRQLGQLEGRLATDTKNRAAQKDLLEQIQQQQTIYERWKLLAGLIGSGDGSKYRRFVQGLTLDHLIVLANQQLNTLHDRYQLSRHATAELEIEVIDTWQADVKRGIKTLSGGESFLVSLALALALSELVSQNTRIESLFLDEGFGTLDSETLEMALNALDNLNAKGKTIGIISHVEALKERIPVQIQVKKNAGMGYSRLEEQYRVS</sequence>
<gene>
    <name evidence="2" type="ORF">GCM10007878_09980</name>
</gene>
<evidence type="ECO:0000256" key="1">
    <source>
        <dbReference type="SAM" id="Coils"/>
    </source>
</evidence>
<feature type="coiled-coil region" evidence="1">
    <location>
        <begin position="484"/>
        <end position="545"/>
    </location>
</feature>
<name>A0ABQ5ZW65_9GAMM</name>
<dbReference type="Proteomes" id="UP001156682">
    <property type="component" value="Unassembled WGS sequence"/>
</dbReference>
<organism evidence="2 3">
    <name type="scientific">Marinospirillum insulare</name>
    <dbReference type="NCBI Taxonomy" id="217169"/>
    <lineage>
        <taxon>Bacteria</taxon>
        <taxon>Pseudomonadati</taxon>
        <taxon>Pseudomonadota</taxon>
        <taxon>Gammaproteobacteria</taxon>
        <taxon>Oceanospirillales</taxon>
        <taxon>Oceanospirillaceae</taxon>
        <taxon>Marinospirillum</taxon>
    </lineage>
</organism>
<feature type="coiled-coil region" evidence="1">
    <location>
        <begin position="662"/>
        <end position="717"/>
    </location>
</feature>
<accession>A0ABQ5ZW65</accession>
<dbReference type="PANTHER" id="PTHR32114:SF2">
    <property type="entry name" value="ABC TRANSPORTER ABCH.3"/>
    <property type="match status" value="1"/>
</dbReference>
<dbReference type="RefSeq" id="WP_027849901.1">
    <property type="nucleotide sequence ID" value="NZ_BSOR01000016.1"/>
</dbReference>
<dbReference type="Pfam" id="PF13558">
    <property type="entry name" value="SbcC_Walker_B"/>
    <property type="match status" value="1"/>
</dbReference>
<feature type="coiled-coil region" evidence="1">
    <location>
        <begin position="298"/>
        <end position="447"/>
    </location>
</feature>
<dbReference type="Gene3D" id="3.40.50.300">
    <property type="entry name" value="P-loop containing nucleotide triphosphate hydrolases"/>
    <property type="match status" value="2"/>
</dbReference>
<evidence type="ECO:0000313" key="3">
    <source>
        <dbReference type="Proteomes" id="UP001156682"/>
    </source>
</evidence>
<feature type="coiled-coil region" evidence="1">
    <location>
        <begin position="877"/>
        <end position="945"/>
    </location>
</feature>